<dbReference type="InterPro" id="IPR015942">
    <property type="entry name" value="Asp/Glu/hydantoin_racemase"/>
</dbReference>
<dbReference type="AlphaFoldDB" id="A0A0H5AGF3"/>
<accession>A0A0H5AGF3</accession>
<gene>
    <name evidence="1" type="ORF">AA957_27930</name>
</gene>
<dbReference type="Proteomes" id="UP000036608">
    <property type="component" value="Chromosome"/>
</dbReference>
<dbReference type="EMBL" id="CP011507">
    <property type="protein sequence ID" value="AKS10266.1"/>
    <property type="molecule type" value="Genomic_DNA"/>
</dbReference>
<name>A0A0H5AGF3_9PSED</name>
<dbReference type="Pfam" id="PF01177">
    <property type="entry name" value="Asp_Glu_race"/>
    <property type="match status" value="1"/>
</dbReference>
<dbReference type="GO" id="GO:0047661">
    <property type="term" value="F:amino-acid racemase activity"/>
    <property type="evidence" value="ECO:0007669"/>
    <property type="project" value="InterPro"/>
</dbReference>
<reference evidence="2" key="2">
    <citation type="submission" date="2015-05" db="EMBL/GenBank/DDBJ databases">
        <authorList>
            <person name="Swarnkar M.K."/>
            <person name="Vyas P."/>
            <person name="Rahi P."/>
            <person name="Thakur R."/>
            <person name="Thakur N."/>
            <person name="Singh A.K."/>
            <person name="Gulati A."/>
        </authorList>
    </citation>
    <scope>NUCLEOTIDE SEQUENCE [LARGE SCALE GENOMIC DNA]</scope>
    <source>
        <strain evidence="2">745</strain>
    </source>
</reference>
<organism evidence="1 2">
    <name type="scientific">Pseudomonas trivialis</name>
    <dbReference type="NCBI Taxonomy" id="200450"/>
    <lineage>
        <taxon>Bacteria</taxon>
        <taxon>Pseudomonadati</taxon>
        <taxon>Pseudomonadota</taxon>
        <taxon>Gammaproteobacteria</taxon>
        <taxon>Pseudomonadales</taxon>
        <taxon>Pseudomonadaceae</taxon>
        <taxon>Pseudomonas</taxon>
    </lineage>
</organism>
<dbReference type="OrthoDB" id="6497321at2"/>
<sequence>MATIAKANPFRIACLHTAASNISVFDTAAKALGIEPDVLHHEVRPDLLAAAEQAGHLTADIVASTASALLALARRADAVVLTCSTLGPAVEHIPSHIQVPILRADEALAIAAVNAGGKIVVLCAVETTLEPTSRIFHQATQHSTASVQVQWVPGAWELFKAGNIDAYLAAIAQAADRAYVDGASIVALGQASMSAAALLVTAGPRPLTSADAGLTAAMEALRKRV</sequence>
<evidence type="ECO:0000313" key="2">
    <source>
        <dbReference type="Proteomes" id="UP000036608"/>
    </source>
</evidence>
<evidence type="ECO:0000313" key="1">
    <source>
        <dbReference type="EMBL" id="AKS10266.1"/>
    </source>
</evidence>
<dbReference type="PATRIC" id="fig|200450.3.peg.5739"/>
<proteinExistence type="predicted"/>
<dbReference type="KEGG" id="ptv:AA957_27930"/>
<protein>
    <submittedName>
        <fullName evidence="1">Asp/Glu racemase</fullName>
    </submittedName>
</protein>
<reference evidence="1 2" key="1">
    <citation type="journal article" date="2015" name="Genome Announc.">
        <title>Complete Genome Sequence of the Rhizobacterium Pseudomonas trivialis Strain IHBB745 with Multiple Plant Growth-Promoting Activities and Tolerance to Desiccation and Alkalinity.</title>
        <authorList>
            <person name="Gulati A."/>
            <person name="Swarnkar M.K."/>
            <person name="Vyas P."/>
            <person name="Rahi P."/>
            <person name="Thakur R."/>
            <person name="Thakur N."/>
            <person name="Singh A.K."/>
        </authorList>
    </citation>
    <scope>NUCLEOTIDE SEQUENCE [LARGE SCALE GENOMIC DNA]</scope>
    <source>
        <strain evidence="2">745</strain>
    </source>
</reference>